<accession>A0A5J4RUU3</accession>
<gene>
    <name evidence="1" type="ORF">EZS27_015137</name>
</gene>
<evidence type="ECO:0008006" key="2">
    <source>
        <dbReference type="Google" id="ProtNLM"/>
    </source>
</evidence>
<sequence length="258" mass="29925">MAIRLNKATRDLNVGIATVVEFLQKKGYEVEANPNAKITDEQYDELVKEFSKDKNLRLESERFIQERQNKERSKLSVSVKDFEKKVSEKPKEEDTVIKTVVPDEIRPKFKTVGKIILDKLSKSKKEEPDTKPVIVVQEEEKQPEIEISEEKTITVEEENILIDQEQDVLSVVAPAVSVDAAEQEKEPDETITLEEEKTVTVLEEEEQQQTARQETGTEKQENEIFKLRLLFLLPGLFFLPRVHGEYSVPLWRYQCQCF</sequence>
<dbReference type="AlphaFoldDB" id="A0A5J4RUU3"/>
<reference evidence="1" key="1">
    <citation type="submission" date="2019-03" db="EMBL/GenBank/DDBJ databases">
        <title>Single cell metagenomics reveals metabolic interactions within the superorganism composed of flagellate Streblomastix strix and complex community of Bacteroidetes bacteria on its surface.</title>
        <authorList>
            <person name="Treitli S.C."/>
            <person name="Kolisko M."/>
            <person name="Husnik F."/>
            <person name="Keeling P."/>
            <person name="Hampl V."/>
        </authorList>
    </citation>
    <scope>NUCLEOTIDE SEQUENCE</scope>
    <source>
        <strain evidence="1">STM</strain>
    </source>
</reference>
<comment type="caution">
    <text evidence="1">The sequence shown here is derived from an EMBL/GenBank/DDBJ whole genome shotgun (WGS) entry which is preliminary data.</text>
</comment>
<protein>
    <recommendedName>
        <fullName evidence="2">Translation initiation factor IF-2</fullName>
    </recommendedName>
</protein>
<name>A0A5J4RUU3_9ZZZZ</name>
<proteinExistence type="predicted"/>
<evidence type="ECO:0000313" key="1">
    <source>
        <dbReference type="EMBL" id="KAA6336733.1"/>
    </source>
</evidence>
<organism evidence="1">
    <name type="scientific">termite gut metagenome</name>
    <dbReference type="NCBI Taxonomy" id="433724"/>
    <lineage>
        <taxon>unclassified sequences</taxon>
        <taxon>metagenomes</taxon>
        <taxon>organismal metagenomes</taxon>
    </lineage>
</organism>
<dbReference type="EMBL" id="SNRY01000766">
    <property type="protein sequence ID" value="KAA6336733.1"/>
    <property type="molecule type" value="Genomic_DNA"/>
</dbReference>